<protein>
    <recommendedName>
        <fullName evidence="4">50S ribosomal protein L35</fullName>
    </recommendedName>
</protein>
<accession>F2UFY9</accession>
<dbReference type="SUPFAM" id="SSF143034">
    <property type="entry name" value="L35p-like"/>
    <property type="match status" value="1"/>
</dbReference>
<dbReference type="GeneID" id="16072434"/>
<dbReference type="AlphaFoldDB" id="F2UFY9"/>
<dbReference type="PANTHER" id="PTHR36400">
    <property type="entry name" value="RIBOSOMAL PROTEIN L35"/>
    <property type="match status" value="1"/>
</dbReference>
<evidence type="ECO:0000256" key="3">
    <source>
        <dbReference type="ARBA" id="ARBA00023274"/>
    </source>
</evidence>
<dbReference type="RefSeq" id="XP_004991874.1">
    <property type="nucleotide sequence ID" value="XM_004991817.1"/>
</dbReference>
<dbReference type="GO" id="GO:0003735">
    <property type="term" value="F:structural constituent of ribosome"/>
    <property type="evidence" value="ECO:0007669"/>
    <property type="project" value="InterPro"/>
</dbReference>
<dbReference type="InterPro" id="IPR021137">
    <property type="entry name" value="Ribosomal_bL35-like"/>
</dbReference>
<dbReference type="HAMAP" id="MF_00514">
    <property type="entry name" value="Ribosomal_bL35"/>
    <property type="match status" value="1"/>
</dbReference>
<evidence type="ECO:0000256" key="4">
    <source>
        <dbReference type="RuleBase" id="RU000568"/>
    </source>
</evidence>
<comment type="similarity">
    <text evidence="1 4">Belongs to the bacterial ribosomal protein bL35 family.</text>
</comment>
<evidence type="ECO:0000256" key="2">
    <source>
        <dbReference type="ARBA" id="ARBA00022980"/>
    </source>
</evidence>
<dbReference type="PANTHER" id="PTHR36400:SF1">
    <property type="entry name" value="RIBOSOMAL PROTEIN L35"/>
    <property type="match status" value="1"/>
</dbReference>
<evidence type="ECO:0000256" key="5">
    <source>
        <dbReference type="SAM" id="SignalP"/>
    </source>
</evidence>
<evidence type="ECO:0000256" key="1">
    <source>
        <dbReference type="ARBA" id="ARBA00006598"/>
    </source>
</evidence>
<dbReference type="KEGG" id="sre:PTSG_06493"/>
<dbReference type="PRINTS" id="PR00064">
    <property type="entry name" value="RIBOSOMALL35"/>
</dbReference>
<keyword evidence="3 4" id="KW-0687">Ribonucleoprotein</keyword>
<feature type="signal peptide" evidence="5">
    <location>
        <begin position="1"/>
        <end position="23"/>
    </location>
</feature>
<dbReference type="InterPro" id="IPR037229">
    <property type="entry name" value="Ribosomal_bL35_sf"/>
</dbReference>
<evidence type="ECO:0000313" key="6">
    <source>
        <dbReference type="EMBL" id="EGD75417.1"/>
    </source>
</evidence>
<evidence type="ECO:0000313" key="7">
    <source>
        <dbReference type="Proteomes" id="UP000007799"/>
    </source>
</evidence>
<dbReference type="GO" id="GO:0005840">
    <property type="term" value="C:ribosome"/>
    <property type="evidence" value="ECO:0007669"/>
    <property type="project" value="UniProtKB-KW"/>
</dbReference>
<dbReference type="InParanoid" id="F2UFY9"/>
<proteinExistence type="inferred from homology"/>
<dbReference type="GO" id="GO:1990904">
    <property type="term" value="C:ribonucleoprotein complex"/>
    <property type="evidence" value="ECO:0007669"/>
    <property type="project" value="UniProtKB-KW"/>
</dbReference>
<keyword evidence="7" id="KW-1185">Reference proteome</keyword>
<dbReference type="Gene3D" id="4.10.410.60">
    <property type="match status" value="1"/>
</dbReference>
<keyword evidence="2 4" id="KW-0689">Ribosomal protein</keyword>
<feature type="chain" id="PRO_5003287459" description="50S ribosomal protein L35" evidence="5">
    <location>
        <begin position="24"/>
        <end position="208"/>
    </location>
</feature>
<reference evidence="6" key="1">
    <citation type="submission" date="2009-08" db="EMBL/GenBank/DDBJ databases">
        <title>Annotation of Salpingoeca rosetta.</title>
        <authorList>
            <consortium name="The Broad Institute Genome Sequencing Platform"/>
            <person name="Russ C."/>
            <person name="Cuomo C."/>
            <person name="Burger G."/>
            <person name="Gray M.W."/>
            <person name="Holland P.W.H."/>
            <person name="King N."/>
            <person name="Lang F.B.F."/>
            <person name="Roger A.J."/>
            <person name="Ruiz-Trillo I."/>
            <person name="Young S.K."/>
            <person name="Zeng Q."/>
            <person name="Gargeya S."/>
            <person name="Alvarado L."/>
            <person name="Berlin A."/>
            <person name="Chapman S.B."/>
            <person name="Chen Z."/>
            <person name="Freedman E."/>
            <person name="Gellesch M."/>
            <person name="Goldberg J."/>
            <person name="Griggs A."/>
            <person name="Gujja S."/>
            <person name="Heilman E."/>
            <person name="Heiman D."/>
            <person name="Howarth C."/>
            <person name="Mehta T."/>
            <person name="Neiman D."/>
            <person name="Pearson M."/>
            <person name="Roberts A."/>
            <person name="Saif S."/>
            <person name="Shea T."/>
            <person name="Shenoy N."/>
            <person name="Sisk P."/>
            <person name="Stolte C."/>
            <person name="Sykes S."/>
            <person name="White J."/>
            <person name="Yandava C."/>
            <person name="Haas B."/>
            <person name="Nusbaum C."/>
            <person name="Birren B."/>
        </authorList>
    </citation>
    <scope>NUCLEOTIDE SEQUENCE [LARGE SCALE GENOMIC DNA]</scope>
    <source>
        <strain evidence="6">ATCC 50818</strain>
    </source>
</reference>
<sequence>MMMALARTTGALLLLRAVSRNAAVGVMRGVNTTSAALSSSVASRVSVRQVCGTSSCRFAGLPAMANMAAFTMSRQFASNTTTLLGRHFTTASATTTAAARAPLMSLLMQARQPAVSSPSALVQQVRGVKTMKRQIKRHYRQKTKYKMKTKKAVASRFKLTKSGLIKYWRRGRVHNSQAKSKKTHRQLRKAKVLRSGTMFKKLRRAMQY</sequence>
<dbReference type="Pfam" id="PF01632">
    <property type="entry name" value="Ribosomal_L35p"/>
    <property type="match status" value="1"/>
</dbReference>
<keyword evidence="5" id="KW-0732">Signal</keyword>
<dbReference type="EMBL" id="GL832972">
    <property type="protein sequence ID" value="EGD75417.1"/>
    <property type="molecule type" value="Genomic_DNA"/>
</dbReference>
<dbReference type="InterPro" id="IPR001706">
    <property type="entry name" value="Ribosomal_bL35"/>
</dbReference>
<dbReference type="Proteomes" id="UP000007799">
    <property type="component" value="Unassembled WGS sequence"/>
</dbReference>
<name>F2UFY9_SALR5</name>
<organism evidence="7">
    <name type="scientific">Salpingoeca rosetta (strain ATCC 50818 / BSB-021)</name>
    <dbReference type="NCBI Taxonomy" id="946362"/>
    <lineage>
        <taxon>Eukaryota</taxon>
        <taxon>Choanoflagellata</taxon>
        <taxon>Craspedida</taxon>
        <taxon>Salpingoecidae</taxon>
        <taxon>Salpingoeca</taxon>
    </lineage>
</organism>
<dbReference type="GO" id="GO:0006412">
    <property type="term" value="P:translation"/>
    <property type="evidence" value="ECO:0007669"/>
    <property type="project" value="InterPro"/>
</dbReference>
<gene>
    <name evidence="6" type="ORF">PTSG_06493</name>
</gene>